<dbReference type="PANTHER" id="PTHR11573">
    <property type="entry name" value="RIBONUCLEOSIDE-DIPHOSPHATE REDUCTASE LARGE CHAIN"/>
    <property type="match status" value="1"/>
</dbReference>
<name>A0ABP9XPV6_9FUNG</name>
<sequence length="288" mass="32590">MLKNFGKDEIRARDLFYALWIPGLFMQRVVYNDEWSLLCPNEAPGLCKVYGDEFVALFEKKSNHKNLGTIKCSNLCTEIVQHSSPDEVAVCNLTSVALPTFVVNRDQFDFQKLHDVVKVTTKSLNKVSDVNYYPVIKAERSNKKHRAIGLGVQGLADAFMLMKLSFDSAEAKQLNIQIFEIIYHGALEASNELAEKSGSYESYDGSPVSQGFLQYDMWDVSPTSLWDWTELKSKIAKHGVRNSFLVAPMPTASTSQILGFNECFEPYTSNLYTRRVLAGEFQIVNPWL</sequence>
<evidence type="ECO:0000256" key="1">
    <source>
        <dbReference type="ARBA" id="ARBA00010406"/>
    </source>
</evidence>
<keyword evidence="5" id="KW-1185">Reference proteome</keyword>
<protein>
    <submittedName>
        <fullName evidence="4">Ribonucleoside reductase large subunit Cdc22</fullName>
    </submittedName>
</protein>
<gene>
    <name evidence="4" type="primary">CDC22_1</name>
    <name evidence="4" type="ORF">HPULCUR_001665</name>
</gene>
<dbReference type="InterPro" id="IPR039718">
    <property type="entry name" value="Rrm1"/>
</dbReference>
<dbReference type="InterPro" id="IPR000788">
    <property type="entry name" value="RNR_lg_C"/>
</dbReference>
<comment type="caution">
    <text evidence="4">The sequence shown here is derived from an EMBL/GenBank/DDBJ whole genome shotgun (WGS) entry which is preliminary data.</text>
</comment>
<dbReference type="PANTHER" id="PTHR11573:SF6">
    <property type="entry name" value="RIBONUCLEOSIDE-DIPHOSPHATE REDUCTASE LARGE SUBUNIT"/>
    <property type="match status" value="1"/>
</dbReference>
<organism evidence="4 5">
    <name type="scientific">Helicostylum pulchrum</name>
    <dbReference type="NCBI Taxonomy" id="562976"/>
    <lineage>
        <taxon>Eukaryota</taxon>
        <taxon>Fungi</taxon>
        <taxon>Fungi incertae sedis</taxon>
        <taxon>Mucoromycota</taxon>
        <taxon>Mucoromycotina</taxon>
        <taxon>Mucoromycetes</taxon>
        <taxon>Mucorales</taxon>
        <taxon>Mucorineae</taxon>
        <taxon>Mucoraceae</taxon>
        <taxon>Helicostylum</taxon>
    </lineage>
</organism>
<dbReference type="PROSITE" id="PS00089">
    <property type="entry name" value="RIBORED_LARGE"/>
    <property type="match status" value="1"/>
</dbReference>
<feature type="domain" description="Ribonucleotide reductase large subunit" evidence="3">
    <location>
        <begin position="228"/>
        <end position="250"/>
    </location>
</feature>
<dbReference type="PRINTS" id="PR01183">
    <property type="entry name" value="RIBORDTASEM1"/>
</dbReference>
<dbReference type="Gene3D" id="3.20.70.20">
    <property type="match status" value="2"/>
</dbReference>
<dbReference type="Pfam" id="PF02867">
    <property type="entry name" value="Ribonuc_red_lgC"/>
    <property type="match status" value="1"/>
</dbReference>
<keyword evidence="2" id="KW-0215">Deoxyribonucleotide synthesis</keyword>
<proteinExistence type="inferred from homology"/>
<evidence type="ECO:0000256" key="2">
    <source>
        <dbReference type="ARBA" id="ARBA00023116"/>
    </source>
</evidence>
<dbReference type="InterPro" id="IPR013346">
    <property type="entry name" value="NrdE_NrdA_C"/>
</dbReference>
<evidence type="ECO:0000313" key="5">
    <source>
        <dbReference type="Proteomes" id="UP001476247"/>
    </source>
</evidence>
<reference evidence="4 5" key="1">
    <citation type="submission" date="2024-04" db="EMBL/GenBank/DDBJ databases">
        <title>genome sequences of Mucor flavus KT1a and Helicostylum pulchrum KT1b strains isolation_sourced from the surface of a dry-aged beef.</title>
        <authorList>
            <person name="Toyotome T."/>
            <person name="Hosono M."/>
            <person name="Torimaru M."/>
            <person name="Fukuda K."/>
            <person name="Mikami N."/>
        </authorList>
    </citation>
    <scope>NUCLEOTIDE SEQUENCE [LARGE SCALE GENOMIC DNA]</scope>
    <source>
        <strain evidence="4 5">KT1b</strain>
    </source>
</reference>
<dbReference type="EMBL" id="BAABUJ010000005">
    <property type="protein sequence ID" value="GAA5796295.1"/>
    <property type="molecule type" value="Genomic_DNA"/>
</dbReference>
<evidence type="ECO:0000313" key="4">
    <source>
        <dbReference type="EMBL" id="GAA5796295.1"/>
    </source>
</evidence>
<dbReference type="Proteomes" id="UP001476247">
    <property type="component" value="Unassembled WGS sequence"/>
</dbReference>
<dbReference type="SUPFAM" id="SSF51998">
    <property type="entry name" value="PFL-like glycyl radical enzymes"/>
    <property type="match status" value="1"/>
</dbReference>
<evidence type="ECO:0000259" key="3">
    <source>
        <dbReference type="PROSITE" id="PS00089"/>
    </source>
</evidence>
<accession>A0ABP9XPV6</accession>
<comment type="similarity">
    <text evidence="1">Belongs to the ribonucleoside diphosphate reductase large chain family.</text>
</comment>